<evidence type="ECO:0000256" key="1">
    <source>
        <dbReference type="SAM" id="Phobius"/>
    </source>
</evidence>
<reference evidence="2 3" key="1">
    <citation type="submission" date="2018-12" db="EMBL/GenBank/DDBJ databases">
        <authorList>
            <person name="Li K."/>
        </authorList>
    </citation>
    <scope>NUCLEOTIDE SEQUENCE [LARGE SCALE GENOMIC DNA]</scope>
    <source>
        <strain evidence="3">CR22</strain>
    </source>
</reference>
<dbReference type="AlphaFoldDB" id="A0A3Q9C4V0"/>
<dbReference type="KEGG" id="saqu:EJC51_34785"/>
<feature type="transmembrane region" description="Helical" evidence="1">
    <location>
        <begin position="41"/>
        <end position="62"/>
    </location>
</feature>
<evidence type="ECO:0000313" key="2">
    <source>
        <dbReference type="EMBL" id="AZP23570.1"/>
    </source>
</evidence>
<protein>
    <submittedName>
        <fullName evidence="2">Uncharacterized protein</fullName>
    </submittedName>
</protein>
<keyword evidence="1" id="KW-0812">Transmembrane</keyword>
<evidence type="ECO:0000313" key="3">
    <source>
        <dbReference type="Proteomes" id="UP000280197"/>
    </source>
</evidence>
<keyword evidence="3" id="KW-1185">Reference proteome</keyword>
<proteinExistence type="predicted"/>
<dbReference type="EMBL" id="CP034463">
    <property type="protein sequence ID" value="AZP23570.1"/>
    <property type="molecule type" value="Genomic_DNA"/>
</dbReference>
<keyword evidence="1" id="KW-1133">Transmembrane helix</keyword>
<gene>
    <name evidence="2" type="ORF">EJC51_34785</name>
</gene>
<name>A0A3Q9C4V0_9ACTN</name>
<sequence>MMFSRREPVPFAFVAEADRFRSNVTPPPREKSSAGQIAGRWLLGVTIIAALVGSLVLGMPALTVDHSAADTQQSQASQGH</sequence>
<organism evidence="2 3">
    <name type="scientific">Streptomyces aquilus</name>
    <dbReference type="NCBI Taxonomy" id="2548456"/>
    <lineage>
        <taxon>Bacteria</taxon>
        <taxon>Bacillati</taxon>
        <taxon>Actinomycetota</taxon>
        <taxon>Actinomycetes</taxon>
        <taxon>Kitasatosporales</taxon>
        <taxon>Streptomycetaceae</taxon>
        <taxon>Streptomyces</taxon>
    </lineage>
</organism>
<dbReference type="Proteomes" id="UP000280197">
    <property type="component" value="Chromosome"/>
</dbReference>
<keyword evidence="1" id="KW-0472">Membrane</keyword>
<accession>A0A3Q9C4V0</accession>